<dbReference type="SUPFAM" id="SSF46785">
    <property type="entry name" value="Winged helix' DNA-binding domain"/>
    <property type="match status" value="1"/>
</dbReference>
<accession>A0AAU8CKV8</accession>
<keyword evidence="3" id="KW-0238">DNA-binding</keyword>
<dbReference type="AlphaFoldDB" id="A0AAU8CKV8"/>
<dbReference type="PROSITE" id="PS50931">
    <property type="entry name" value="HTH_LYSR"/>
    <property type="match status" value="1"/>
</dbReference>
<dbReference type="InterPro" id="IPR058163">
    <property type="entry name" value="LysR-type_TF_proteobact-type"/>
</dbReference>
<dbReference type="Gene3D" id="3.40.190.290">
    <property type="match status" value="1"/>
</dbReference>
<protein>
    <submittedName>
        <fullName evidence="6">LysR family transcriptional regulator</fullName>
    </submittedName>
</protein>
<dbReference type="CDD" id="cd08422">
    <property type="entry name" value="PBP2_CrgA_like"/>
    <property type="match status" value="1"/>
</dbReference>
<dbReference type="GO" id="GO:0003700">
    <property type="term" value="F:DNA-binding transcription factor activity"/>
    <property type="evidence" value="ECO:0007669"/>
    <property type="project" value="InterPro"/>
</dbReference>
<dbReference type="Pfam" id="PF00126">
    <property type="entry name" value="HTH_1"/>
    <property type="match status" value="1"/>
</dbReference>
<keyword evidence="4" id="KW-0804">Transcription</keyword>
<keyword evidence="2" id="KW-0805">Transcription regulation</keyword>
<dbReference type="GO" id="GO:0006351">
    <property type="term" value="P:DNA-templated transcription"/>
    <property type="evidence" value="ECO:0007669"/>
    <property type="project" value="TreeGrafter"/>
</dbReference>
<evidence type="ECO:0000313" key="6">
    <source>
        <dbReference type="EMBL" id="XCG47466.1"/>
    </source>
</evidence>
<comment type="similarity">
    <text evidence="1">Belongs to the LysR transcriptional regulatory family.</text>
</comment>
<dbReference type="PANTHER" id="PTHR30537:SF5">
    <property type="entry name" value="HTH-TYPE TRANSCRIPTIONAL ACTIVATOR TTDR-RELATED"/>
    <property type="match status" value="1"/>
</dbReference>
<dbReference type="FunFam" id="1.10.10.10:FF:000001">
    <property type="entry name" value="LysR family transcriptional regulator"/>
    <property type="match status" value="1"/>
</dbReference>
<dbReference type="EMBL" id="CP159253">
    <property type="protein sequence ID" value="XCG47466.1"/>
    <property type="molecule type" value="Genomic_DNA"/>
</dbReference>
<dbReference type="InterPro" id="IPR036390">
    <property type="entry name" value="WH_DNA-bd_sf"/>
</dbReference>
<dbReference type="GO" id="GO:0043565">
    <property type="term" value="F:sequence-specific DNA binding"/>
    <property type="evidence" value="ECO:0007669"/>
    <property type="project" value="TreeGrafter"/>
</dbReference>
<evidence type="ECO:0000256" key="2">
    <source>
        <dbReference type="ARBA" id="ARBA00023015"/>
    </source>
</evidence>
<reference evidence="6" key="1">
    <citation type="submission" date="2024-06" db="EMBL/GenBank/DDBJ databases">
        <title>Mesorhizobium karijinii sp. nov., a symbiont of the iconic Swainsona formosa from arid Australia.</title>
        <authorList>
            <person name="Hill Y.J."/>
            <person name="Watkin E.L.J."/>
            <person name="O'Hara G.W."/>
            <person name="Terpolilli J."/>
            <person name="Tye M.L."/>
            <person name="Kohlmeier M.G."/>
        </authorList>
    </citation>
    <scope>NUCLEOTIDE SEQUENCE</scope>
    <source>
        <strain evidence="6">WSM2240</strain>
    </source>
</reference>
<evidence type="ECO:0000256" key="4">
    <source>
        <dbReference type="ARBA" id="ARBA00023163"/>
    </source>
</evidence>
<dbReference type="InterPro" id="IPR005119">
    <property type="entry name" value="LysR_subst-bd"/>
</dbReference>
<evidence type="ECO:0000259" key="5">
    <source>
        <dbReference type="PROSITE" id="PS50931"/>
    </source>
</evidence>
<sequence length="312" mass="33386">MFDFNDIVVFARVVEAGSFTAAARLLGMPKTTVSRRIAALEREVGVRLIQRTTRSLNITDAGRLYYEQSSQALRTIEDANLQLAQARVEPSGTIRISAPVGFGGHFLNSTVFDFLGEHPKTRVELHLTDDKLNLVESGIDLAFRTGILPDSTLIARKLGSTHRILCASPDYLARRGVPAAPADLTRHHCIIAGPSTASAHWVLDGPNGQETVTVSGRFAANEMQAVVAAAIAGYGIAQLPHSMAQVSTGRGTLRRVLDNYATPVGGLYALYPSSRHLSPLVKAFIDLAAERLSGVGSNEGDKAIAALNQSFG</sequence>
<gene>
    <name evidence="6" type="ORF">ABVK50_19605</name>
</gene>
<dbReference type="InterPro" id="IPR036388">
    <property type="entry name" value="WH-like_DNA-bd_sf"/>
</dbReference>
<dbReference type="InterPro" id="IPR000847">
    <property type="entry name" value="LysR_HTH_N"/>
</dbReference>
<dbReference type="PANTHER" id="PTHR30537">
    <property type="entry name" value="HTH-TYPE TRANSCRIPTIONAL REGULATOR"/>
    <property type="match status" value="1"/>
</dbReference>
<dbReference type="Gene3D" id="1.10.10.10">
    <property type="entry name" value="Winged helix-like DNA-binding domain superfamily/Winged helix DNA-binding domain"/>
    <property type="match status" value="1"/>
</dbReference>
<dbReference type="RefSeq" id="WP_353644985.1">
    <property type="nucleotide sequence ID" value="NZ_CP159253.1"/>
</dbReference>
<organism evidence="6">
    <name type="scientific">Mesorhizobium sp. WSM2240</name>
    <dbReference type="NCBI Taxonomy" id="3228851"/>
    <lineage>
        <taxon>Bacteria</taxon>
        <taxon>Pseudomonadati</taxon>
        <taxon>Pseudomonadota</taxon>
        <taxon>Alphaproteobacteria</taxon>
        <taxon>Hyphomicrobiales</taxon>
        <taxon>Phyllobacteriaceae</taxon>
        <taxon>Mesorhizobium</taxon>
    </lineage>
</organism>
<evidence type="ECO:0000256" key="3">
    <source>
        <dbReference type="ARBA" id="ARBA00023125"/>
    </source>
</evidence>
<dbReference type="SUPFAM" id="SSF53850">
    <property type="entry name" value="Periplasmic binding protein-like II"/>
    <property type="match status" value="1"/>
</dbReference>
<feature type="domain" description="HTH lysR-type" evidence="5">
    <location>
        <begin position="2"/>
        <end position="59"/>
    </location>
</feature>
<dbReference type="Pfam" id="PF03466">
    <property type="entry name" value="LysR_substrate"/>
    <property type="match status" value="1"/>
</dbReference>
<proteinExistence type="inferred from homology"/>
<evidence type="ECO:0000256" key="1">
    <source>
        <dbReference type="ARBA" id="ARBA00009437"/>
    </source>
</evidence>
<name>A0AAU8CKV8_9HYPH</name>